<name>A0AB34IDQ3_PRYPA</name>
<evidence type="ECO:0000259" key="10">
    <source>
        <dbReference type="Pfam" id="PF14681"/>
    </source>
</evidence>
<evidence type="ECO:0000256" key="9">
    <source>
        <dbReference type="ARBA" id="ARBA00023134"/>
    </source>
</evidence>
<comment type="caution">
    <text evidence="11">The sequence shown here is derived from an EMBL/GenBank/DDBJ whole genome shotgun (WGS) entry which is preliminary data.</text>
</comment>
<keyword evidence="5" id="KW-0021">Allosteric enzyme</keyword>
<feature type="domain" description="Phosphoribosyltransferase" evidence="10">
    <location>
        <begin position="7"/>
        <end position="211"/>
    </location>
</feature>
<protein>
    <recommendedName>
        <fullName evidence="4">uracil phosphoribosyltransferase</fullName>
        <ecNumber evidence="4">2.4.2.9</ecNumber>
    </recommendedName>
</protein>
<comment type="similarity">
    <text evidence="3">Belongs to the UPRTase family.</text>
</comment>
<dbReference type="FunFam" id="3.40.50.2020:FF:000023">
    <property type="entry name" value="Probable uracil phosphoribosyltransferase"/>
    <property type="match status" value="1"/>
</dbReference>
<evidence type="ECO:0000256" key="1">
    <source>
        <dbReference type="ARBA" id="ARBA00001946"/>
    </source>
</evidence>
<keyword evidence="12" id="KW-1185">Reference proteome</keyword>
<gene>
    <name evidence="11" type="ORF">AB1Y20_016277</name>
</gene>
<dbReference type="GO" id="GO:0005525">
    <property type="term" value="F:GTP binding"/>
    <property type="evidence" value="ECO:0007669"/>
    <property type="project" value="UniProtKB-KW"/>
</dbReference>
<reference evidence="11 12" key="1">
    <citation type="journal article" date="2024" name="Science">
        <title>Giant polyketide synthase enzymes in the biosynthesis of giant marine polyether toxins.</title>
        <authorList>
            <person name="Fallon T.R."/>
            <person name="Shende V.V."/>
            <person name="Wierzbicki I.H."/>
            <person name="Pendleton A.L."/>
            <person name="Watervoot N.F."/>
            <person name="Auber R.P."/>
            <person name="Gonzalez D.J."/>
            <person name="Wisecaver J.H."/>
            <person name="Moore B.S."/>
        </authorList>
    </citation>
    <scope>NUCLEOTIDE SEQUENCE [LARGE SCALE GENOMIC DNA]</scope>
    <source>
        <strain evidence="11 12">12B1</strain>
    </source>
</reference>
<dbReference type="NCBIfam" id="NF001097">
    <property type="entry name" value="PRK00129.1"/>
    <property type="match status" value="1"/>
</dbReference>
<keyword evidence="9" id="KW-0342">GTP-binding</keyword>
<evidence type="ECO:0000256" key="8">
    <source>
        <dbReference type="ARBA" id="ARBA00022741"/>
    </source>
</evidence>
<dbReference type="InterPro" id="IPR050054">
    <property type="entry name" value="UPRTase/APRTase"/>
</dbReference>
<organism evidence="11 12">
    <name type="scientific">Prymnesium parvum</name>
    <name type="common">Toxic golden alga</name>
    <dbReference type="NCBI Taxonomy" id="97485"/>
    <lineage>
        <taxon>Eukaryota</taxon>
        <taxon>Haptista</taxon>
        <taxon>Haptophyta</taxon>
        <taxon>Prymnesiophyceae</taxon>
        <taxon>Prymnesiales</taxon>
        <taxon>Prymnesiaceae</taxon>
        <taxon>Prymnesium</taxon>
    </lineage>
</organism>
<dbReference type="InterPro" id="IPR000836">
    <property type="entry name" value="PRTase_dom"/>
</dbReference>
<dbReference type="GO" id="GO:0004845">
    <property type="term" value="F:uracil phosphoribosyltransferase activity"/>
    <property type="evidence" value="ECO:0007669"/>
    <property type="project" value="UniProtKB-EC"/>
</dbReference>
<dbReference type="SUPFAM" id="SSF53271">
    <property type="entry name" value="PRTase-like"/>
    <property type="match status" value="1"/>
</dbReference>
<dbReference type="InterPro" id="IPR029057">
    <property type="entry name" value="PRTase-like"/>
</dbReference>
<dbReference type="PANTHER" id="PTHR32315:SF4">
    <property type="entry name" value="URACIL PHOSPHORIBOSYLTRANSFERASE, CHLOROPLASTIC"/>
    <property type="match status" value="1"/>
</dbReference>
<accession>A0AB34IDQ3</accession>
<dbReference type="AlphaFoldDB" id="A0AB34IDQ3"/>
<evidence type="ECO:0000256" key="6">
    <source>
        <dbReference type="ARBA" id="ARBA00022676"/>
    </source>
</evidence>
<dbReference type="EC" id="2.4.2.9" evidence="4"/>
<dbReference type="GO" id="GO:0008655">
    <property type="term" value="P:pyrimidine-containing compound salvage"/>
    <property type="evidence" value="ECO:0007669"/>
    <property type="project" value="UniProtKB-ARBA"/>
</dbReference>
<dbReference type="Proteomes" id="UP001515480">
    <property type="component" value="Unassembled WGS sequence"/>
</dbReference>
<keyword evidence="6" id="KW-0328">Glycosyltransferase</keyword>
<evidence type="ECO:0000256" key="7">
    <source>
        <dbReference type="ARBA" id="ARBA00022679"/>
    </source>
</evidence>
<comment type="pathway">
    <text evidence="2">Pyrimidine metabolism; UMP biosynthesis via salvage pathway; UMP from uracil: step 1/1.</text>
</comment>
<evidence type="ECO:0000256" key="4">
    <source>
        <dbReference type="ARBA" id="ARBA00011894"/>
    </source>
</evidence>
<evidence type="ECO:0000256" key="2">
    <source>
        <dbReference type="ARBA" id="ARBA00005180"/>
    </source>
</evidence>
<sequence>MAIVLRDTPLVRALFTRIRDKEASREQFVTCSDRLVHLLVEEALAHLPTSPLTVATPCGAFDGLALPADHTLCAVSILRAADCMLGVVRAMMPSITVGKVLIQRDEATALPSLLYAKLPPDIAAKAAVLLLDPMLATGGSAVKCIELLVERGVDPAKIVFVNVVCCGEGLEAVAKAFPQVRVVTGAIDPILNESKYIVPGLGDFGDRYFGTDGY</sequence>
<evidence type="ECO:0000256" key="5">
    <source>
        <dbReference type="ARBA" id="ARBA00022533"/>
    </source>
</evidence>
<dbReference type="Gene3D" id="3.40.50.2020">
    <property type="match status" value="1"/>
</dbReference>
<keyword evidence="8" id="KW-0547">Nucleotide-binding</keyword>
<evidence type="ECO:0000313" key="11">
    <source>
        <dbReference type="EMBL" id="KAL1496320.1"/>
    </source>
</evidence>
<proteinExistence type="inferred from homology"/>
<dbReference type="Pfam" id="PF14681">
    <property type="entry name" value="UPRTase"/>
    <property type="match status" value="1"/>
</dbReference>
<evidence type="ECO:0000256" key="3">
    <source>
        <dbReference type="ARBA" id="ARBA00009516"/>
    </source>
</evidence>
<dbReference type="CDD" id="cd06223">
    <property type="entry name" value="PRTases_typeI"/>
    <property type="match status" value="1"/>
</dbReference>
<dbReference type="PANTHER" id="PTHR32315">
    <property type="entry name" value="ADENINE PHOSPHORIBOSYLTRANSFERASE"/>
    <property type="match status" value="1"/>
</dbReference>
<dbReference type="EMBL" id="JBGBPQ010000029">
    <property type="protein sequence ID" value="KAL1496320.1"/>
    <property type="molecule type" value="Genomic_DNA"/>
</dbReference>
<evidence type="ECO:0000313" key="12">
    <source>
        <dbReference type="Proteomes" id="UP001515480"/>
    </source>
</evidence>
<comment type="cofactor">
    <cofactor evidence="1">
        <name>Mg(2+)</name>
        <dbReference type="ChEBI" id="CHEBI:18420"/>
    </cofactor>
</comment>
<keyword evidence="7" id="KW-0808">Transferase</keyword>